<organism evidence="14 15">
    <name type="scientific">Enterococcus gallinarum</name>
    <dbReference type="NCBI Taxonomy" id="1353"/>
    <lineage>
        <taxon>Bacteria</taxon>
        <taxon>Bacillati</taxon>
        <taxon>Bacillota</taxon>
        <taxon>Bacilli</taxon>
        <taxon>Lactobacillales</taxon>
        <taxon>Enterococcaceae</taxon>
        <taxon>Enterococcus</taxon>
    </lineage>
</organism>
<keyword evidence="4" id="KW-0410">Iron transport</keyword>
<keyword evidence="6 11" id="KW-0067">ATP-binding</keyword>
<evidence type="ECO:0000256" key="1">
    <source>
        <dbReference type="ARBA" id="ARBA00004202"/>
    </source>
</evidence>
<comment type="subcellular location">
    <subcellularLocation>
        <location evidence="1">Cell membrane</location>
        <topology evidence="1">Peripheral membrane protein</topology>
    </subcellularLocation>
</comment>
<name>A0A1L8TXL9_ENTGA</name>
<evidence type="ECO:0000256" key="6">
    <source>
        <dbReference type="ARBA" id="ARBA00022840"/>
    </source>
</evidence>
<evidence type="ECO:0000313" key="11">
    <source>
        <dbReference type="EMBL" id="MBA0973131.1"/>
    </source>
</evidence>
<dbReference type="InterPro" id="IPR003439">
    <property type="entry name" value="ABC_transporter-like_ATP-bd"/>
</dbReference>
<evidence type="ECO:0000313" key="15">
    <source>
        <dbReference type="Proteomes" id="UP000254807"/>
    </source>
</evidence>
<dbReference type="GO" id="GO:0016887">
    <property type="term" value="F:ATP hydrolysis activity"/>
    <property type="evidence" value="ECO:0007669"/>
    <property type="project" value="InterPro"/>
</dbReference>
<protein>
    <submittedName>
        <fullName evidence="11">ABC transporter ATP-binding protein</fullName>
    </submittedName>
    <submittedName>
        <fullName evidence="14">Iron (Fe3+) ABC superfamily ATP binding cassette transporter, ABC protein</fullName>
        <ecNumber evidence="14">3.6.3.34</ecNumber>
    </submittedName>
</protein>
<dbReference type="EMBL" id="UFYW01000001">
    <property type="protein sequence ID" value="STD82911.1"/>
    <property type="molecule type" value="Genomic_DNA"/>
</dbReference>
<dbReference type="PROSITE" id="PS50893">
    <property type="entry name" value="ABC_TRANSPORTER_2"/>
    <property type="match status" value="1"/>
</dbReference>
<evidence type="ECO:0000256" key="9">
    <source>
        <dbReference type="ARBA" id="ARBA00023136"/>
    </source>
</evidence>
<evidence type="ECO:0000313" key="16">
    <source>
        <dbReference type="Proteomes" id="UP000516696"/>
    </source>
</evidence>
<evidence type="ECO:0000256" key="8">
    <source>
        <dbReference type="ARBA" id="ARBA00023065"/>
    </source>
</evidence>
<dbReference type="Proteomes" id="UP000254807">
    <property type="component" value="Unassembled WGS sequence"/>
</dbReference>
<dbReference type="InterPro" id="IPR017871">
    <property type="entry name" value="ABC_transporter-like_CS"/>
</dbReference>
<evidence type="ECO:0000313" key="14">
    <source>
        <dbReference type="EMBL" id="STD82911.1"/>
    </source>
</evidence>
<evidence type="ECO:0000256" key="7">
    <source>
        <dbReference type="ARBA" id="ARBA00023004"/>
    </source>
</evidence>
<keyword evidence="14" id="KW-0378">Hydrolase</keyword>
<dbReference type="InterPro" id="IPR003593">
    <property type="entry name" value="AAA+_ATPase"/>
</dbReference>
<dbReference type="GeneID" id="93223699"/>
<feature type="domain" description="ABC transporter" evidence="10">
    <location>
        <begin position="4"/>
        <end position="240"/>
    </location>
</feature>
<keyword evidence="3" id="KW-1003">Cell membrane</keyword>
<keyword evidence="8" id="KW-0406">Ion transport</keyword>
<evidence type="ECO:0000256" key="5">
    <source>
        <dbReference type="ARBA" id="ARBA00022741"/>
    </source>
</evidence>
<evidence type="ECO:0000313" key="12">
    <source>
        <dbReference type="EMBL" id="MDL4935477.1"/>
    </source>
</evidence>
<accession>A0A1L8TXL9</accession>
<dbReference type="EMBL" id="CP050485">
    <property type="protein sequence ID" value="QOG27035.1"/>
    <property type="molecule type" value="Genomic_DNA"/>
</dbReference>
<dbReference type="Pfam" id="PF00005">
    <property type="entry name" value="ABC_tran"/>
    <property type="match status" value="1"/>
</dbReference>
<dbReference type="CDD" id="cd03214">
    <property type="entry name" value="ABC_Iron-Siderophores_B12_Hemin"/>
    <property type="match status" value="1"/>
</dbReference>
<dbReference type="FunFam" id="3.40.50.300:FF:000134">
    <property type="entry name" value="Iron-enterobactin ABC transporter ATP-binding protein"/>
    <property type="match status" value="1"/>
</dbReference>
<reference evidence="13 16" key="2">
    <citation type="submission" date="2020-03" db="EMBL/GenBank/DDBJ databases">
        <title>Characterization of ganglioside-mimicking enterococci.</title>
        <authorList>
            <person name="Patry R.T."/>
            <person name="Nothaft H."/>
            <person name="Bridger R."/>
            <person name="Shajahan A."/>
            <person name="Huynh S."/>
            <person name="Sanchez S."/>
            <person name="Azadi P."/>
            <person name="Cooper K."/>
            <person name="Miller W.G."/>
            <person name="Parker C.T."/>
            <person name="Wells L."/>
            <person name="Szymanski C.M."/>
        </authorList>
    </citation>
    <scope>NUCLEOTIDE SEQUENCE [LARGE SCALE GENOMIC DNA]</scope>
    <source>
        <strain evidence="13 16">EGM181</strain>
    </source>
</reference>
<dbReference type="AlphaFoldDB" id="A0A1L8TXL9"/>
<dbReference type="GO" id="GO:0005886">
    <property type="term" value="C:plasma membrane"/>
    <property type="evidence" value="ECO:0007669"/>
    <property type="project" value="UniProtKB-SubCell"/>
</dbReference>
<keyword evidence="7" id="KW-0408">Iron</keyword>
<evidence type="ECO:0000313" key="17">
    <source>
        <dbReference type="Proteomes" id="UP000571857"/>
    </source>
</evidence>
<evidence type="ECO:0000313" key="18">
    <source>
        <dbReference type="Proteomes" id="UP001241571"/>
    </source>
</evidence>
<dbReference type="Proteomes" id="UP001241571">
    <property type="component" value="Unassembled WGS sequence"/>
</dbReference>
<dbReference type="EMBL" id="JASUBT010000004">
    <property type="protein sequence ID" value="MDL4935477.1"/>
    <property type="molecule type" value="Genomic_DNA"/>
</dbReference>
<dbReference type="OrthoDB" id="9787851at2"/>
<evidence type="ECO:0000256" key="4">
    <source>
        <dbReference type="ARBA" id="ARBA00022496"/>
    </source>
</evidence>
<dbReference type="PANTHER" id="PTHR42771:SF4">
    <property type="entry name" value="IRON(3+)-HYDROXAMATE IMPORT ATP-BINDING PROTEIN FHUC"/>
    <property type="match status" value="1"/>
</dbReference>
<dbReference type="InterPro" id="IPR051535">
    <property type="entry name" value="Siderophore_ABC-ATPase"/>
</dbReference>
<gene>
    <name evidence="14" type="primary">feuC_2</name>
    <name evidence="13" type="ORF">EGM181_07150</name>
    <name evidence="11" type="ORF">HWH42_11210</name>
    <name evidence="14" type="ORF">NCTC12360_01351</name>
    <name evidence="12" type="ORF">QRX88_07115</name>
</gene>
<keyword evidence="2" id="KW-0813">Transport</keyword>
<dbReference type="EMBL" id="JABXJK010000060">
    <property type="protein sequence ID" value="MBA0973131.1"/>
    <property type="molecule type" value="Genomic_DNA"/>
</dbReference>
<dbReference type="InterPro" id="IPR027417">
    <property type="entry name" value="P-loop_NTPase"/>
</dbReference>
<keyword evidence="9" id="KW-0472">Membrane</keyword>
<dbReference type="PROSITE" id="PS00211">
    <property type="entry name" value="ABC_TRANSPORTER_1"/>
    <property type="match status" value="1"/>
</dbReference>
<dbReference type="Gene3D" id="3.40.50.300">
    <property type="entry name" value="P-loop containing nucleotide triphosphate hydrolases"/>
    <property type="match status" value="1"/>
</dbReference>
<dbReference type="SMART" id="SM00382">
    <property type="entry name" value="AAA"/>
    <property type="match status" value="1"/>
</dbReference>
<proteinExistence type="predicted"/>
<evidence type="ECO:0000313" key="13">
    <source>
        <dbReference type="EMBL" id="QOG27035.1"/>
    </source>
</evidence>
<keyword evidence="5" id="KW-0547">Nucleotide-binding</keyword>
<sequence length="263" mass="29167">MANLRTVDLTVGYQKQKIVQKITIDIPEGKIIGLIGPNGSGKSTFLKALARILLPMEGEVYLNEQNLQTIKTKEVASQIALLSQVSDSSIGLTIREIVSYGRFPYQKGLGRLTAKDYQAIEWALAATDLTELADASIHTLSGGQKQRVWIAMALAQDTEIVILDEPTTFLDPAHQLEVLLLLKRINEKYGKTIIMSIHDLNHASRFSDYIFALKEGQLMTWGTPEEVLTHSWLQQLFAIEAVLGTFPNSSKPLLLTYELGANT</sequence>
<evidence type="ECO:0000259" key="10">
    <source>
        <dbReference type="PROSITE" id="PS50893"/>
    </source>
</evidence>
<reference evidence="14 15" key="1">
    <citation type="submission" date="2018-06" db="EMBL/GenBank/DDBJ databases">
        <authorList>
            <consortium name="Pathogen Informatics"/>
            <person name="Doyle S."/>
        </authorList>
    </citation>
    <scope>NUCLEOTIDE SEQUENCE [LARGE SCALE GENOMIC DNA]</scope>
    <source>
        <strain evidence="14 15">NCTC12360</strain>
    </source>
</reference>
<evidence type="ECO:0000256" key="2">
    <source>
        <dbReference type="ARBA" id="ARBA00022448"/>
    </source>
</evidence>
<keyword evidence="15" id="KW-1185">Reference proteome</keyword>
<reference evidence="11 17" key="3">
    <citation type="submission" date="2020-06" db="EMBL/GenBank/DDBJ databases">
        <title>Crossreactivity between MHC class I-restricted antigens from cancer cells and an enterococcal bacteriophage.</title>
        <authorList>
            <person name="Fluckiger A."/>
            <person name="Daillere R."/>
            <person name="Sassi M."/>
            <person name="Cattoir V."/>
            <person name="Kroemer G."/>
            <person name="Zitvogel L."/>
        </authorList>
    </citation>
    <scope>NUCLEOTIDE SEQUENCE [LARGE SCALE GENOMIC DNA]</scope>
    <source>
        <strain evidence="11 17">EG4</strain>
    </source>
</reference>
<dbReference type="Proteomes" id="UP000571857">
    <property type="component" value="Unassembled WGS sequence"/>
</dbReference>
<dbReference type="SUPFAM" id="SSF52540">
    <property type="entry name" value="P-loop containing nucleoside triphosphate hydrolases"/>
    <property type="match status" value="1"/>
</dbReference>
<dbReference type="GO" id="GO:0006826">
    <property type="term" value="P:iron ion transport"/>
    <property type="evidence" value="ECO:0007669"/>
    <property type="project" value="UniProtKB-KW"/>
</dbReference>
<reference evidence="12 18" key="4">
    <citation type="submission" date="2023-06" db="EMBL/GenBank/DDBJ databases">
        <title>Acute promotion of culturable opportunistic pathogens and persistent increase of antibiotic resistance following antibiotic exposure in mouse gut microbiota.</title>
        <authorList>
            <person name="Li L."/>
            <person name="Wang B."/>
            <person name="Sun Y."/>
            <person name="Wang M."/>
            <person name="Xu H."/>
        </authorList>
    </citation>
    <scope>NUCLEOTIDE SEQUENCE [LARGE SCALE GENOMIC DNA]</scope>
    <source>
        <strain evidence="12 18">CRI2_2</strain>
    </source>
</reference>
<dbReference type="Proteomes" id="UP000516696">
    <property type="component" value="Chromosome"/>
</dbReference>
<dbReference type="GO" id="GO:0005524">
    <property type="term" value="F:ATP binding"/>
    <property type="evidence" value="ECO:0007669"/>
    <property type="project" value="UniProtKB-KW"/>
</dbReference>
<dbReference type="PANTHER" id="PTHR42771">
    <property type="entry name" value="IRON(3+)-HYDROXAMATE IMPORT ATP-BINDING PROTEIN FHUC"/>
    <property type="match status" value="1"/>
</dbReference>
<evidence type="ECO:0000256" key="3">
    <source>
        <dbReference type="ARBA" id="ARBA00022475"/>
    </source>
</evidence>
<dbReference type="RefSeq" id="WP_060814786.1">
    <property type="nucleotide sequence ID" value="NZ_CAKOCH010000004.1"/>
</dbReference>
<dbReference type="EC" id="3.6.3.34" evidence="14"/>